<dbReference type="Proteomes" id="UP000004394">
    <property type="component" value="Unassembled WGS sequence"/>
</dbReference>
<proteinExistence type="predicted"/>
<evidence type="ECO:0000313" key="1">
    <source>
        <dbReference type="EMBL" id="EFM01512.1"/>
    </source>
</evidence>
<organism evidence="1 2">
    <name type="scientific">Hoylesella marshii DSM 16973 = JCM 13450</name>
    <dbReference type="NCBI Taxonomy" id="862515"/>
    <lineage>
        <taxon>Bacteria</taxon>
        <taxon>Pseudomonadati</taxon>
        <taxon>Bacteroidota</taxon>
        <taxon>Bacteroidia</taxon>
        <taxon>Bacteroidales</taxon>
        <taxon>Prevotellaceae</taxon>
        <taxon>Hoylesella</taxon>
    </lineage>
</organism>
<reference evidence="1" key="1">
    <citation type="submission" date="2010-07" db="EMBL/GenBank/DDBJ databases">
        <authorList>
            <person name="Muzny D."/>
            <person name="Qin X."/>
            <person name="Deng J."/>
            <person name="Jiang H."/>
            <person name="Liu Y."/>
            <person name="Qu J."/>
            <person name="Song X.-Z."/>
            <person name="Zhang L."/>
            <person name="Thornton R."/>
            <person name="Coyle M."/>
            <person name="Francisco L."/>
            <person name="Jackson L."/>
            <person name="Javaid M."/>
            <person name="Korchina V."/>
            <person name="Kovar C."/>
            <person name="Mata R."/>
            <person name="Mathew T."/>
            <person name="Ngo R."/>
            <person name="Nguyen L."/>
            <person name="Nguyen N."/>
            <person name="Okwuonu G."/>
            <person name="Ongeri F."/>
            <person name="Pham C."/>
            <person name="Simmons D."/>
            <person name="Wilczek-Boney K."/>
            <person name="Hale W."/>
            <person name="Jakkamsetti A."/>
            <person name="Pham P."/>
            <person name="Ruth R."/>
            <person name="San Lucas F."/>
            <person name="Warren J."/>
            <person name="Zhang J."/>
            <person name="Zhao Z."/>
            <person name="Zhou C."/>
            <person name="Zhu D."/>
            <person name="Lee S."/>
            <person name="Bess C."/>
            <person name="Blankenburg K."/>
            <person name="Forbes L."/>
            <person name="Fu Q."/>
            <person name="Gubbala S."/>
            <person name="Hirani K."/>
            <person name="Jayaseelan J.C."/>
            <person name="Lara F."/>
            <person name="Munidasa M."/>
            <person name="Palculict T."/>
            <person name="Patil S."/>
            <person name="Pu L.-L."/>
            <person name="Saada N."/>
            <person name="Tang L."/>
            <person name="Weissenberger G."/>
            <person name="Zhu Y."/>
            <person name="Hemphill L."/>
            <person name="Shang Y."/>
            <person name="Youmans B."/>
            <person name="Ayvaz T."/>
            <person name="Ross M."/>
            <person name="Santibanez J."/>
            <person name="Aqrawi P."/>
            <person name="Gross S."/>
            <person name="Joshi V."/>
            <person name="Fowler G."/>
            <person name="Nazareth L."/>
            <person name="Reid J."/>
            <person name="Worley K."/>
            <person name="Petrosino J."/>
            <person name="Highlander S."/>
            <person name="Gibbs R."/>
        </authorList>
    </citation>
    <scope>NUCLEOTIDE SEQUENCE [LARGE SCALE GENOMIC DNA]</scope>
    <source>
        <strain evidence="1">DSM 16973</strain>
    </source>
</reference>
<dbReference type="EMBL" id="AEEI01000050">
    <property type="protein sequence ID" value="EFM01512.1"/>
    <property type="molecule type" value="Genomic_DNA"/>
</dbReference>
<gene>
    <name evidence="1" type="ORF">HMPREF0658_1632</name>
</gene>
<dbReference type="BioCyc" id="PMAR862515-HMP:GMOO-1657-MONOMER"/>
<accession>E0NTX9</accession>
<dbReference type="HOGENOM" id="CLU_3121202_0_0_10"/>
<protein>
    <submittedName>
        <fullName evidence="1">Uncharacterized protein</fullName>
    </submittedName>
</protein>
<evidence type="ECO:0000313" key="2">
    <source>
        <dbReference type="Proteomes" id="UP000004394"/>
    </source>
</evidence>
<keyword evidence="2" id="KW-1185">Reference proteome</keyword>
<name>E0NTX9_9BACT</name>
<dbReference type="AlphaFoldDB" id="E0NTX9"/>
<sequence length="50" mass="5737">MKMKENGLSHLQPLPFNHQELCFNTLKAIFSHAQSYALKASKHSFFNAMV</sequence>
<comment type="caution">
    <text evidence="1">The sequence shown here is derived from an EMBL/GenBank/DDBJ whole genome shotgun (WGS) entry which is preliminary data.</text>
</comment>